<evidence type="ECO:0000256" key="1">
    <source>
        <dbReference type="ARBA" id="ARBA00004241"/>
    </source>
</evidence>
<evidence type="ECO:0000256" key="2">
    <source>
        <dbReference type="ARBA" id="ARBA00023287"/>
    </source>
</evidence>
<name>A0ABM9N2Z3_9LACO</name>
<evidence type="ECO:0000256" key="3">
    <source>
        <dbReference type="SAM" id="Phobius"/>
    </source>
</evidence>
<comment type="caution">
    <text evidence="4">The sequence shown here is derived from an EMBL/GenBank/DDBJ whole genome shotgun (WGS) entry which is preliminary data.</text>
</comment>
<organism evidence="4 5">
    <name type="scientific">Eupransor demetentiae</name>
    <dbReference type="NCBI Taxonomy" id="3109584"/>
    <lineage>
        <taxon>Bacteria</taxon>
        <taxon>Bacillati</taxon>
        <taxon>Bacillota</taxon>
        <taxon>Bacilli</taxon>
        <taxon>Lactobacillales</taxon>
        <taxon>Lactobacillaceae</taxon>
        <taxon>Eupransor</taxon>
    </lineage>
</organism>
<gene>
    <name evidence="4" type="ORF">R54876_GBNLAHCA_00063</name>
</gene>
<protein>
    <recommendedName>
        <fullName evidence="6">Prepilin-type N-terminal cleavage/methylation domain-containing protein</fullName>
    </recommendedName>
</protein>
<sequence>MQSRKKLRQWLPGKHKKGFTLIEALLALVVTGLVLLSIQLILPSLKDGAKLRTQVTFQTALNQLLLQGYNNPVLKGDFVTMLNQDQVPAQLVLKKDRLVLAGEGAGQVILLSKIKKLSFQQEKGYIAVSAESNSGEGLSGELFLPRRENSDAIKK</sequence>
<keyword evidence="3" id="KW-1133">Transmembrane helix</keyword>
<keyword evidence="5" id="KW-1185">Reference proteome</keyword>
<accession>A0ABM9N2Z3</accession>
<keyword evidence="3" id="KW-0472">Membrane</keyword>
<keyword evidence="3" id="KW-0812">Transmembrane</keyword>
<dbReference type="NCBIfam" id="TIGR02532">
    <property type="entry name" value="IV_pilin_GFxxxE"/>
    <property type="match status" value="1"/>
</dbReference>
<dbReference type="PROSITE" id="PS00409">
    <property type="entry name" value="PROKAR_NTER_METHYL"/>
    <property type="match status" value="1"/>
</dbReference>
<keyword evidence="2" id="KW-0178">Competence</keyword>
<proteinExistence type="predicted"/>
<evidence type="ECO:0000313" key="4">
    <source>
        <dbReference type="EMBL" id="CAK8053508.1"/>
    </source>
</evidence>
<feature type="transmembrane region" description="Helical" evidence="3">
    <location>
        <begin position="21"/>
        <end position="42"/>
    </location>
</feature>
<dbReference type="Pfam" id="PF07963">
    <property type="entry name" value="N_methyl"/>
    <property type="match status" value="1"/>
</dbReference>
<evidence type="ECO:0008006" key="6">
    <source>
        <dbReference type="Google" id="ProtNLM"/>
    </source>
</evidence>
<dbReference type="Proteomes" id="UP001314241">
    <property type="component" value="Unassembled WGS sequence"/>
</dbReference>
<dbReference type="EMBL" id="CAWVOH010000001">
    <property type="protein sequence ID" value="CAK8053508.1"/>
    <property type="molecule type" value="Genomic_DNA"/>
</dbReference>
<comment type="subcellular location">
    <subcellularLocation>
        <location evidence="1">Cell surface</location>
    </subcellularLocation>
</comment>
<evidence type="ECO:0000313" key="5">
    <source>
        <dbReference type="Proteomes" id="UP001314241"/>
    </source>
</evidence>
<reference evidence="4 5" key="1">
    <citation type="submission" date="2024-01" db="EMBL/GenBank/DDBJ databases">
        <authorList>
            <person name="Botero Cardona J."/>
        </authorList>
    </citation>
    <scope>NUCLEOTIDE SEQUENCE [LARGE SCALE GENOMIC DNA]</scope>
    <source>
        <strain evidence="4 5">LMG 33000</strain>
    </source>
</reference>
<dbReference type="InterPro" id="IPR012902">
    <property type="entry name" value="N_methyl_site"/>
</dbReference>